<dbReference type="EMBL" id="JBHUOJ010000038">
    <property type="protein sequence ID" value="MFD2835194.1"/>
    <property type="molecule type" value="Genomic_DNA"/>
</dbReference>
<dbReference type="SUPFAM" id="SSF49464">
    <property type="entry name" value="Carboxypeptidase regulatory domain-like"/>
    <property type="match status" value="1"/>
</dbReference>
<dbReference type="Pfam" id="PF07715">
    <property type="entry name" value="Plug"/>
    <property type="match status" value="1"/>
</dbReference>
<keyword evidence="5" id="KW-0732">Signal</keyword>
<evidence type="ECO:0000256" key="10">
    <source>
        <dbReference type="PROSITE-ProRule" id="PRU01360"/>
    </source>
</evidence>
<feature type="domain" description="TonB-dependent receptor-like beta-barrel" evidence="12">
    <location>
        <begin position="236"/>
        <end position="711"/>
    </location>
</feature>
<accession>A0ABW5XBY1</accession>
<keyword evidence="8 14" id="KW-0675">Receptor</keyword>
<evidence type="ECO:0000256" key="5">
    <source>
        <dbReference type="ARBA" id="ARBA00022729"/>
    </source>
</evidence>
<dbReference type="InterPro" id="IPR012910">
    <property type="entry name" value="Plug_dom"/>
</dbReference>
<feature type="domain" description="TonB-dependent receptor plug" evidence="13">
    <location>
        <begin position="127"/>
        <end position="219"/>
    </location>
</feature>
<proteinExistence type="inferred from homology"/>
<dbReference type="Gene3D" id="2.170.130.10">
    <property type="entry name" value="TonB-dependent receptor, plug domain"/>
    <property type="match status" value="1"/>
</dbReference>
<evidence type="ECO:0000313" key="15">
    <source>
        <dbReference type="Proteomes" id="UP001597438"/>
    </source>
</evidence>
<protein>
    <submittedName>
        <fullName evidence="14">TonB-dependent receptor domain-containing protein</fullName>
    </submittedName>
</protein>
<keyword evidence="15" id="KW-1185">Reference proteome</keyword>
<gene>
    <name evidence="14" type="ORF">ACFSYS_18025</name>
</gene>
<keyword evidence="3 10" id="KW-1134">Transmembrane beta strand</keyword>
<dbReference type="InterPro" id="IPR008969">
    <property type="entry name" value="CarboxyPept-like_regulatory"/>
</dbReference>
<dbReference type="Pfam" id="PF13715">
    <property type="entry name" value="CarbopepD_reg_2"/>
    <property type="match status" value="1"/>
</dbReference>
<sequence length="743" mass="82971">MKIYFFGLLLLAVIPSLYSQHTLKGIITDAATQEPVFNANIYLPQVEKGSMSDLEGNFTIQNLPSGNYKILVSILGYETYSSTITIPSENLNISLKPTAMEMEEVIVSTPFHQLQSENVMKVERESVSELNKKGAITLADGISQIAGVESVTTGIGIGKPVIRGLSSNRVLVYTQGVRLENQQFGDEHGLGISAKGISSVEVIKGPASLLYGSDAIGGVLYLNPENYAPANSSNAGLNTDYSSNTLGYQTSLMAKSSGEFWKFLTRGSYTAHSDYKTGSDYRVTNTRFNEKDLKAGIGFQKNNYKADLRYNYNNSDIGIPEELGAQTLTKDPQLPYQDLQNHILSLENRLYFGESELNLKIGYQFNDRKEFEEHAGEEDSLEEVETPALEMHLETFNYNLRFNFPEKGRFQTIVGTQGMFQTNKNLGEEILIPDAQTIDFGIFLTSHYHVEKWDFQGGLRYDLRDLDTEQFSTEGNDIIPGIEKNYNSFNAALGAKYQFDEGLNVRLNLASGFRAPNISELTSNGTHNGANRYEIGNSNLNNEQNFQIDLAMEFRNEHFEAFINGFHNAVNDYIYIAPTGEIIDNENVYSYTQKNANLYGGEAGIHIHPHPLDWLHFESSFETVTGKLNRDTYLPFIPANSINNMLRVEFAQGDLFTEKFAFIRLQSTMDQEQPGNFETRTGGYSLLSSGFGTSLVLSTGILSINISGNNLLDKDYVSHLSRLKPDGISNIGRNFQVSLNWDI</sequence>
<dbReference type="Pfam" id="PF00593">
    <property type="entry name" value="TonB_dep_Rec_b-barrel"/>
    <property type="match status" value="1"/>
</dbReference>
<keyword evidence="9 10" id="KW-0998">Cell outer membrane</keyword>
<comment type="caution">
    <text evidence="14">The sequence shown here is derived from an EMBL/GenBank/DDBJ whole genome shotgun (WGS) entry which is preliminary data.</text>
</comment>
<evidence type="ECO:0000256" key="11">
    <source>
        <dbReference type="RuleBase" id="RU003357"/>
    </source>
</evidence>
<keyword evidence="2 10" id="KW-0813">Transport</keyword>
<dbReference type="SUPFAM" id="SSF56935">
    <property type="entry name" value="Porins"/>
    <property type="match status" value="1"/>
</dbReference>
<dbReference type="PROSITE" id="PS52016">
    <property type="entry name" value="TONB_DEPENDENT_REC_3"/>
    <property type="match status" value="1"/>
</dbReference>
<keyword evidence="4 10" id="KW-0812">Transmembrane</keyword>
<comment type="subcellular location">
    <subcellularLocation>
        <location evidence="1 10">Cell outer membrane</location>
        <topology evidence="1 10">Multi-pass membrane protein</topology>
    </subcellularLocation>
</comment>
<evidence type="ECO:0000256" key="6">
    <source>
        <dbReference type="ARBA" id="ARBA00023077"/>
    </source>
</evidence>
<name>A0ABW5XBY1_9FLAO</name>
<evidence type="ECO:0000256" key="4">
    <source>
        <dbReference type="ARBA" id="ARBA00022692"/>
    </source>
</evidence>
<evidence type="ECO:0000256" key="2">
    <source>
        <dbReference type="ARBA" id="ARBA00022448"/>
    </source>
</evidence>
<evidence type="ECO:0000313" key="14">
    <source>
        <dbReference type="EMBL" id="MFD2835194.1"/>
    </source>
</evidence>
<dbReference type="Proteomes" id="UP001597438">
    <property type="component" value="Unassembled WGS sequence"/>
</dbReference>
<evidence type="ECO:0000256" key="7">
    <source>
        <dbReference type="ARBA" id="ARBA00023136"/>
    </source>
</evidence>
<keyword evidence="6 11" id="KW-0798">TonB box</keyword>
<comment type="similarity">
    <text evidence="10 11">Belongs to the TonB-dependent receptor family.</text>
</comment>
<evidence type="ECO:0000259" key="12">
    <source>
        <dbReference type="Pfam" id="PF00593"/>
    </source>
</evidence>
<dbReference type="InterPro" id="IPR039426">
    <property type="entry name" value="TonB-dep_rcpt-like"/>
</dbReference>
<reference evidence="15" key="1">
    <citation type="journal article" date="2019" name="Int. J. Syst. Evol. Microbiol.">
        <title>The Global Catalogue of Microorganisms (GCM) 10K type strain sequencing project: providing services to taxonomists for standard genome sequencing and annotation.</title>
        <authorList>
            <consortium name="The Broad Institute Genomics Platform"/>
            <consortium name="The Broad Institute Genome Sequencing Center for Infectious Disease"/>
            <person name="Wu L."/>
            <person name="Ma J."/>
        </authorList>
    </citation>
    <scope>NUCLEOTIDE SEQUENCE [LARGE SCALE GENOMIC DNA]</scope>
    <source>
        <strain evidence="15">KCTC 52925</strain>
    </source>
</reference>
<dbReference type="RefSeq" id="WP_251742369.1">
    <property type="nucleotide sequence ID" value="NZ_JBHUOJ010000038.1"/>
</dbReference>
<keyword evidence="7 10" id="KW-0472">Membrane</keyword>
<evidence type="ECO:0000256" key="9">
    <source>
        <dbReference type="ARBA" id="ARBA00023237"/>
    </source>
</evidence>
<evidence type="ECO:0000256" key="1">
    <source>
        <dbReference type="ARBA" id="ARBA00004571"/>
    </source>
</evidence>
<dbReference type="InterPro" id="IPR036942">
    <property type="entry name" value="Beta-barrel_TonB_sf"/>
</dbReference>
<dbReference type="PANTHER" id="PTHR30069:SF29">
    <property type="entry name" value="HEMOGLOBIN AND HEMOGLOBIN-HAPTOGLOBIN-BINDING PROTEIN 1-RELATED"/>
    <property type="match status" value="1"/>
</dbReference>
<evidence type="ECO:0000259" key="13">
    <source>
        <dbReference type="Pfam" id="PF07715"/>
    </source>
</evidence>
<dbReference type="PANTHER" id="PTHR30069">
    <property type="entry name" value="TONB-DEPENDENT OUTER MEMBRANE RECEPTOR"/>
    <property type="match status" value="1"/>
</dbReference>
<dbReference type="Gene3D" id="2.60.40.1120">
    <property type="entry name" value="Carboxypeptidase-like, regulatory domain"/>
    <property type="match status" value="1"/>
</dbReference>
<dbReference type="Gene3D" id="2.40.170.20">
    <property type="entry name" value="TonB-dependent receptor, beta-barrel domain"/>
    <property type="match status" value="1"/>
</dbReference>
<dbReference type="InterPro" id="IPR000531">
    <property type="entry name" value="Beta-barrel_TonB"/>
</dbReference>
<organism evidence="14 15">
    <name type="scientific">Christiangramia antarctica</name>
    <dbReference type="NCBI Taxonomy" id="2058158"/>
    <lineage>
        <taxon>Bacteria</taxon>
        <taxon>Pseudomonadati</taxon>
        <taxon>Bacteroidota</taxon>
        <taxon>Flavobacteriia</taxon>
        <taxon>Flavobacteriales</taxon>
        <taxon>Flavobacteriaceae</taxon>
        <taxon>Christiangramia</taxon>
    </lineage>
</organism>
<evidence type="ECO:0000256" key="3">
    <source>
        <dbReference type="ARBA" id="ARBA00022452"/>
    </source>
</evidence>
<dbReference type="InterPro" id="IPR037066">
    <property type="entry name" value="Plug_dom_sf"/>
</dbReference>
<evidence type="ECO:0000256" key="8">
    <source>
        <dbReference type="ARBA" id="ARBA00023170"/>
    </source>
</evidence>